<organism evidence="3 4">
    <name type="scientific">Tothia fuscella</name>
    <dbReference type="NCBI Taxonomy" id="1048955"/>
    <lineage>
        <taxon>Eukaryota</taxon>
        <taxon>Fungi</taxon>
        <taxon>Dikarya</taxon>
        <taxon>Ascomycota</taxon>
        <taxon>Pezizomycotina</taxon>
        <taxon>Dothideomycetes</taxon>
        <taxon>Pleosporomycetidae</taxon>
        <taxon>Venturiales</taxon>
        <taxon>Cylindrosympodiaceae</taxon>
        <taxon>Tothia</taxon>
    </lineage>
</organism>
<dbReference type="Proteomes" id="UP000800235">
    <property type="component" value="Unassembled WGS sequence"/>
</dbReference>
<proteinExistence type="predicted"/>
<accession>A0A9P4NT28</accession>
<comment type="caution">
    <text evidence="3">The sequence shown here is derived from an EMBL/GenBank/DDBJ whole genome shotgun (WGS) entry which is preliminary data.</text>
</comment>
<feature type="region of interest" description="Disordered" evidence="1">
    <location>
        <begin position="70"/>
        <end position="132"/>
    </location>
</feature>
<sequence length="132" mass="13938">MAPATLPIRLLRTNRLAALLPRNVDMSAININNPLQDKSFTGTVVGCLVAGIVILVLVFLLLCLYRDGSPFRRCCGGWKGKKEESGTGPDGEGKSDGSEISSRPSTSSSPSKGSVSPLSTPEKDVVVVQKPL</sequence>
<feature type="compositionally biased region" description="Low complexity" evidence="1">
    <location>
        <begin position="98"/>
        <end position="119"/>
    </location>
</feature>
<evidence type="ECO:0000313" key="3">
    <source>
        <dbReference type="EMBL" id="KAF2430721.1"/>
    </source>
</evidence>
<dbReference type="EMBL" id="MU007037">
    <property type="protein sequence ID" value="KAF2430721.1"/>
    <property type="molecule type" value="Genomic_DNA"/>
</dbReference>
<keyword evidence="2" id="KW-0812">Transmembrane</keyword>
<keyword evidence="2" id="KW-0472">Membrane</keyword>
<feature type="transmembrane region" description="Helical" evidence="2">
    <location>
        <begin position="40"/>
        <end position="64"/>
    </location>
</feature>
<name>A0A9P4NT28_9PEZI</name>
<reference evidence="3" key="1">
    <citation type="journal article" date="2020" name="Stud. Mycol.">
        <title>101 Dothideomycetes genomes: a test case for predicting lifestyles and emergence of pathogens.</title>
        <authorList>
            <person name="Haridas S."/>
            <person name="Albert R."/>
            <person name="Binder M."/>
            <person name="Bloem J."/>
            <person name="Labutti K."/>
            <person name="Salamov A."/>
            <person name="Andreopoulos B."/>
            <person name="Baker S."/>
            <person name="Barry K."/>
            <person name="Bills G."/>
            <person name="Bluhm B."/>
            <person name="Cannon C."/>
            <person name="Castanera R."/>
            <person name="Culley D."/>
            <person name="Daum C."/>
            <person name="Ezra D."/>
            <person name="Gonzalez J."/>
            <person name="Henrissat B."/>
            <person name="Kuo A."/>
            <person name="Liang C."/>
            <person name="Lipzen A."/>
            <person name="Lutzoni F."/>
            <person name="Magnuson J."/>
            <person name="Mondo S."/>
            <person name="Nolan M."/>
            <person name="Ohm R."/>
            <person name="Pangilinan J."/>
            <person name="Park H.-J."/>
            <person name="Ramirez L."/>
            <person name="Alfaro M."/>
            <person name="Sun H."/>
            <person name="Tritt A."/>
            <person name="Yoshinaga Y."/>
            <person name="Zwiers L.-H."/>
            <person name="Turgeon B."/>
            <person name="Goodwin S."/>
            <person name="Spatafora J."/>
            <person name="Crous P."/>
            <person name="Grigoriev I."/>
        </authorList>
    </citation>
    <scope>NUCLEOTIDE SEQUENCE</scope>
    <source>
        <strain evidence="3">CBS 130266</strain>
    </source>
</reference>
<keyword evidence="2" id="KW-1133">Transmembrane helix</keyword>
<keyword evidence="4" id="KW-1185">Reference proteome</keyword>
<feature type="compositionally biased region" description="Basic and acidic residues" evidence="1">
    <location>
        <begin position="80"/>
        <end position="97"/>
    </location>
</feature>
<protein>
    <submittedName>
        <fullName evidence="3">Uncharacterized protein</fullName>
    </submittedName>
</protein>
<dbReference type="AlphaFoldDB" id="A0A9P4NT28"/>
<evidence type="ECO:0000256" key="1">
    <source>
        <dbReference type="SAM" id="MobiDB-lite"/>
    </source>
</evidence>
<evidence type="ECO:0000256" key="2">
    <source>
        <dbReference type="SAM" id="Phobius"/>
    </source>
</evidence>
<evidence type="ECO:0000313" key="4">
    <source>
        <dbReference type="Proteomes" id="UP000800235"/>
    </source>
</evidence>
<gene>
    <name evidence="3" type="ORF">EJ08DRAFT_218905</name>
</gene>